<feature type="non-terminal residue" evidence="1">
    <location>
        <position position="113"/>
    </location>
</feature>
<gene>
    <name evidence="1" type="ORF">SISNIDRAFT_392206</name>
</gene>
<dbReference type="SUPFAM" id="SSF54160">
    <property type="entry name" value="Chromo domain-like"/>
    <property type="match status" value="1"/>
</dbReference>
<dbReference type="Proteomes" id="UP000076722">
    <property type="component" value="Unassembled WGS sequence"/>
</dbReference>
<dbReference type="STRING" id="1314777.A0A164WNQ5"/>
<evidence type="ECO:0000313" key="1">
    <source>
        <dbReference type="EMBL" id="KZS95214.1"/>
    </source>
</evidence>
<proteinExistence type="predicted"/>
<evidence type="ECO:0008006" key="3">
    <source>
        <dbReference type="Google" id="ProtNLM"/>
    </source>
</evidence>
<dbReference type="EMBL" id="KV419402">
    <property type="protein sequence ID" value="KZS95214.1"/>
    <property type="molecule type" value="Genomic_DNA"/>
</dbReference>
<dbReference type="OrthoDB" id="3211671at2759"/>
<protein>
    <recommendedName>
        <fullName evidence="3">Chromo domain-containing protein</fullName>
    </recommendedName>
</protein>
<dbReference type="AlphaFoldDB" id="A0A164WNQ5"/>
<evidence type="ECO:0000313" key="2">
    <source>
        <dbReference type="Proteomes" id="UP000076722"/>
    </source>
</evidence>
<sequence length="113" mass="12473">GSSFKLDLPSDMKSRGLHPVFHSSLLRIHVPNDDRRFPNRVQLLSPSLGAEPAESSEWPVEKFISHSGAGDALIFKVLWKTGDHSWEPIANVKHLDALSSYLEALGVSSITEL</sequence>
<name>A0A164WNQ5_9AGAM</name>
<keyword evidence="2" id="KW-1185">Reference proteome</keyword>
<accession>A0A164WNQ5</accession>
<reference evidence="1 2" key="1">
    <citation type="journal article" date="2016" name="Mol. Biol. Evol.">
        <title>Comparative Genomics of Early-Diverging Mushroom-Forming Fungi Provides Insights into the Origins of Lignocellulose Decay Capabilities.</title>
        <authorList>
            <person name="Nagy L.G."/>
            <person name="Riley R."/>
            <person name="Tritt A."/>
            <person name="Adam C."/>
            <person name="Daum C."/>
            <person name="Floudas D."/>
            <person name="Sun H."/>
            <person name="Yadav J.S."/>
            <person name="Pangilinan J."/>
            <person name="Larsson K.H."/>
            <person name="Matsuura K."/>
            <person name="Barry K."/>
            <person name="Labutti K."/>
            <person name="Kuo R."/>
            <person name="Ohm R.A."/>
            <person name="Bhattacharya S.S."/>
            <person name="Shirouzu T."/>
            <person name="Yoshinaga Y."/>
            <person name="Martin F.M."/>
            <person name="Grigoriev I.V."/>
            <person name="Hibbett D.S."/>
        </authorList>
    </citation>
    <scope>NUCLEOTIDE SEQUENCE [LARGE SCALE GENOMIC DNA]</scope>
    <source>
        <strain evidence="1 2">HHB9708</strain>
    </source>
</reference>
<dbReference type="InterPro" id="IPR016197">
    <property type="entry name" value="Chromo-like_dom_sf"/>
</dbReference>
<feature type="non-terminal residue" evidence="1">
    <location>
        <position position="1"/>
    </location>
</feature>
<organism evidence="1 2">
    <name type="scientific">Sistotremastrum niveocremeum HHB9708</name>
    <dbReference type="NCBI Taxonomy" id="1314777"/>
    <lineage>
        <taxon>Eukaryota</taxon>
        <taxon>Fungi</taxon>
        <taxon>Dikarya</taxon>
        <taxon>Basidiomycota</taxon>
        <taxon>Agaricomycotina</taxon>
        <taxon>Agaricomycetes</taxon>
        <taxon>Sistotremastrales</taxon>
        <taxon>Sistotremastraceae</taxon>
        <taxon>Sertulicium</taxon>
        <taxon>Sertulicium niveocremeum</taxon>
    </lineage>
</organism>